<feature type="transmembrane region" description="Helical" evidence="1">
    <location>
        <begin position="531"/>
        <end position="553"/>
    </location>
</feature>
<dbReference type="AlphaFoldDB" id="A0A3R7MXI7"/>
<evidence type="ECO:0000313" key="2">
    <source>
        <dbReference type="EMBL" id="RNE96819.1"/>
    </source>
</evidence>
<evidence type="ECO:0000313" key="3">
    <source>
        <dbReference type="Proteomes" id="UP000283634"/>
    </source>
</evidence>
<reference evidence="2 3" key="1">
    <citation type="journal article" date="2018" name="BMC Genomics">
        <title>Genomic comparison of Trypanosoma conorhini and Trypanosoma rangeli to Trypanosoma cruzi strains of high and low virulence.</title>
        <authorList>
            <person name="Bradwell K.R."/>
            <person name="Koparde V.N."/>
            <person name="Matveyev A.V."/>
            <person name="Serrano M.G."/>
            <person name="Alves J.M."/>
            <person name="Parikh H."/>
            <person name="Huang B."/>
            <person name="Lee V."/>
            <person name="Espinosa-Alvarez O."/>
            <person name="Ortiz P.A."/>
            <person name="Costa-Martins A.G."/>
            <person name="Teixeira M.M."/>
            <person name="Buck G.A."/>
        </authorList>
    </citation>
    <scope>NUCLEOTIDE SEQUENCE [LARGE SCALE GENOMIC DNA]</scope>
    <source>
        <strain evidence="2 3">AM80</strain>
    </source>
</reference>
<evidence type="ECO:0000256" key="1">
    <source>
        <dbReference type="SAM" id="Phobius"/>
    </source>
</evidence>
<gene>
    <name evidence="2" type="ORF">TraAM80_09598</name>
</gene>
<accession>A0A3R7MXI7</accession>
<dbReference type="SUPFAM" id="SSF50978">
    <property type="entry name" value="WD40 repeat-like"/>
    <property type="match status" value="1"/>
</dbReference>
<organism evidence="2 3">
    <name type="scientific">Trypanosoma rangeli</name>
    <dbReference type="NCBI Taxonomy" id="5698"/>
    <lineage>
        <taxon>Eukaryota</taxon>
        <taxon>Discoba</taxon>
        <taxon>Euglenozoa</taxon>
        <taxon>Kinetoplastea</taxon>
        <taxon>Metakinetoplastina</taxon>
        <taxon>Trypanosomatida</taxon>
        <taxon>Trypanosomatidae</taxon>
        <taxon>Trypanosoma</taxon>
        <taxon>Herpetosoma</taxon>
    </lineage>
</organism>
<proteinExistence type="predicted"/>
<dbReference type="Proteomes" id="UP000283634">
    <property type="component" value="Unassembled WGS sequence"/>
</dbReference>
<dbReference type="Gene3D" id="2.130.10.10">
    <property type="entry name" value="YVTN repeat-like/Quinoprotein amine dehydrogenase"/>
    <property type="match status" value="1"/>
</dbReference>
<name>A0A3R7MXI7_TRYRA</name>
<comment type="caution">
    <text evidence="2">The sequence shown here is derived from an EMBL/GenBank/DDBJ whole genome shotgun (WGS) entry which is preliminary data.</text>
</comment>
<protein>
    <recommendedName>
        <fullName evidence="4">Guanine nucleotide-binding protein subunit beta-like protein</fullName>
    </recommendedName>
</protein>
<dbReference type="InterPro" id="IPR015943">
    <property type="entry name" value="WD40/YVTN_repeat-like_dom_sf"/>
</dbReference>
<dbReference type="EMBL" id="MKGL01000638">
    <property type="protein sequence ID" value="RNE96819.1"/>
    <property type="molecule type" value="Genomic_DNA"/>
</dbReference>
<dbReference type="OMA" id="ITSMYAV"/>
<keyword evidence="1" id="KW-0812">Transmembrane</keyword>
<dbReference type="RefSeq" id="XP_029233843.1">
    <property type="nucleotide sequence ID" value="XM_029386273.1"/>
</dbReference>
<dbReference type="InterPro" id="IPR036322">
    <property type="entry name" value="WD40_repeat_dom_sf"/>
</dbReference>
<keyword evidence="3" id="KW-1185">Reference proteome</keyword>
<feature type="transmembrane region" description="Helical" evidence="1">
    <location>
        <begin position="486"/>
        <end position="511"/>
    </location>
</feature>
<sequence>MPVDWSSSSSDEELRTALRRNVRRMRDEERALPTSRPLTTVYNGETVQVKYGTIYCPFRKKHFHIRSVRRNPEAFFGDANVRRKRRPCLSSSSIQLLDVSFEETTPGFKKVTLKEVSDTGFYVFHDIKEFPSPSFKMLKPPLLQDFRYSRVAMEDCFKERLVSPVCLCNETGGWRHPAYQIDPTGAVTSFLDGRFAFVGTAPQSNLYVVENDTLLPHSLRIPDGSTDIVGMHAVGPNAMLIMRKNRLQQLVWDFDTSSNFALWNSSPKTNVTFSLSCTSAFLEGQGTTCVFLVSGRSLFTAALHESMIPRPHKLCTFSETPISSVDTFSVGPLANQVVLCGMRNGAIQVQSLQNVRTHCSFTSTIKSKAVSISYINCVRDTYNFVTVSINGEVKLWDLRYMSTKEPVSEMRISTAGGRFHNIQAAFVDDIACFTNSTGCISCINMRRWLSLGQYQRVGGNEGRVHVVRSAAGYQILDAGIDATMTYLLHIVYSCGCGFFPHTFLFLLSALLRPLFHTVRVLSCQRGKNDIFLLFSILLLMFESPLRIPLFLGIRDNSQLSEK</sequence>
<dbReference type="OrthoDB" id="271060at2759"/>
<evidence type="ECO:0008006" key="4">
    <source>
        <dbReference type="Google" id="ProtNLM"/>
    </source>
</evidence>
<dbReference type="VEuPathDB" id="TriTrypDB:TRSC58_06492"/>
<dbReference type="GeneID" id="40333531"/>
<keyword evidence="1" id="KW-0472">Membrane</keyword>
<keyword evidence="1" id="KW-1133">Transmembrane helix</keyword>